<dbReference type="AlphaFoldDB" id="A0A0F9D7Y4"/>
<accession>A0A0F9D7Y4</accession>
<sequence length="80" mass="9164">VHNHSWDINNDGLLDVSELYPIKGFDEKGNTLIPNNPLIYGFDMNGNQEFELDEILYDEKMDGLNGNEVWIRDKPLEGAI</sequence>
<gene>
    <name evidence="1" type="ORF">LCGC14_2578200</name>
</gene>
<protein>
    <submittedName>
        <fullName evidence="1">Uncharacterized protein</fullName>
    </submittedName>
</protein>
<reference evidence="1" key="1">
    <citation type="journal article" date="2015" name="Nature">
        <title>Complex archaea that bridge the gap between prokaryotes and eukaryotes.</title>
        <authorList>
            <person name="Spang A."/>
            <person name="Saw J.H."/>
            <person name="Jorgensen S.L."/>
            <person name="Zaremba-Niedzwiedzka K."/>
            <person name="Martijn J."/>
            <person name="Lind A.E."/>
            <person name="van Eijk R."/>
            <person name="Schleper C."/>
            <person name="Guy L."/>
            <person name="Ettema T.J."/>
        </authorList>
    </citation>
    <scope>NUCLEOTIDE SEQUENCE</scope>
</reference>
<organism evidence="1">
    <name type="scientific">marine sediment metagenome</name>
    <dbReference type="NCBI Taxonomy" id="412755"/>
    <lineage>
        <taxon>unclassified sequences</taxon>
        <taxon>metagenomes</taxon>
        <taxon>ecological metagenomes</taxon>
    </lineage>
</organism>
<evidence type="ECO:0000313" key="1">
    <source>
        <dbReference type="EMBL" id="KKL08203.1"/>
    </source>
</evidence>
<feature type="non-terminal residue" evidence="1">
    <location>
        <position position="1"/>
    </location>
</feature>
<comment type="caution">
    <text evidence="1">The sequence shown here is derived from an EMBL/GenBank/DDBJ whole genome shotgun (WGS) entry which is preliminary data.</text>
</comment>
<name>A0A0F9D7Y4_9ZZZZ</name>
<dbReference type="EMBL" id="LAZR01042974">
    <property type="protein sequence ID" value="KKL08203.1"/>
    <property type="molecule type" value="Genomic_DNA"/>
</dbReference>
<proteinExistence type="predicted"/>